<dbReference type="RefSeq" id="WP_012430354.1">
    <property type="nucleotide sequence ID" value="NZ_CATZAZ010000023.1"/>
</dbReference>
<dbReference type="AlphaFoldDB" id="A0AAD2BUH6"/>
<name>A0AAD2BUH6_9RALS</name>
<dbReference type="EMBL" id="CATZAZ010000023">
    <property type="protein sequence ID" value="CAJ0808806.1"/>
    <property type="molecule type" value="Genomic_DNA"/>
</dbReference>
<organism evidence="1 2">
    <name type="scientific">Ralstonia thomasii</name>
    <dbReference type="NCBI Taxonomy" id="3058596"/>
    <lineage>
        <taxon>Bacteria</taxon>
        <taxon>Pseudomonadati</taxon>
        <taxon>Pseudomonadota</taxon>
        <taxon>Betaproteobacteria</taxon>
        <taxon>Burkholderiales</taxon>
        <taxon>Burkholderiaceae</taxon>
        <taxon>Ralstonia</taxon>
    </lineage>
</organism>
<gene>
    <name evidence="1" type="ORF">R77560_04789</name>
</gene>
<accession>A0AAD2BUH6</accession>
<evidence type="ECO:0000313" key="1">
    <source>
        <dbReference type="EMBL" id="CAJ0808806.1"/>
    </source>
</evidence>
<evidence type="ECO:0000313" key="2">
    <source>
        <dbReference type="Proteomes" id="UP001189756"/>
    </source>
</evidence>
<reference evidence="1" key="1">
    <citation type="submission" date="2023-07" db="EMBL/GenBank/DDBJ databases">
        <authorList>
            <person name="Peeters C."/>
        </authorList>
    </citation>
    <scope>NUCLEOTIDE SEQUENCE</scope>
    <source>
        <strain evidence="1">R-77560</strain>
    </source>
</reference>
<proteinExistence type="predicted"/>
<dbReference type="Proteomes" id="UP001189756">
    <property type="component" value="Unassembled WGS sequence"/>
</dbReference>
<comment type="caution">
    <text evidence="1">The sequence shown here is derived from an EMBL/GenBank/DDBJ whole genome shotgun (WGS) entry which is preliminary data.</text>
</comment>
<protein>
    <submittedName>
        <fullName evidence="1">Uncharacterized protein</fullName>
    </submittedName>
</protein>
<sequence length="100" mass="11130">MSIKEAIDFLKQRGRFDSYAALARAAGMDRIRMQNIRAGVASPSVKEEFALAEACGMKPADAVALLEAAKDPESRSFWKKYSEVFRRPLNAPNRGRLLKA</sequence>